<feature type="compositionally biased region" description="Basic and acidic residues" evidence="3">
    <location>
        <begin position="187"/>
        <end position="204"/>
    </location>
</feature>
<dbReference type="EMBL" id="WIGO01000010">
    <property type="protein sequence ID" value="KAF6839857.1"/>
    <property type="molecule type" value="Genomic_DNA"/>
</dbReference>
<dbReference type="InterPro" id="IPR012677">
    <property type="entry name" value="Nucleotide-bd_a/b_plait_sf"/>
</dbReference>
<proteinExistence type="predicted"/>
<feature type="region of interest" description="Disordered" evidence="3">
    <location>
        <begin position="187"/>
        <end position="224"/>
    </location>
</feature>
<evidence type="ECO:0000313" key="5">
    <source>
        <dbReference type="EMBL" id="KAF6839857.1"/>
    </source>
</evidence>
<dbReference type="AlphaFoldDB" id="A0A8H6NNY4"/>
<evidence type="ECO:0000256" key="1">
    <source>
        <dbReference type="ARBA" id="ARBA00022884"/>
    </source>
</evidence>
<sequence>MSISHAFPISNFARKEQTHFPPPFISSAVFQNSLRRAATRASLTSAISSAAVSAAPRTQTIAFALRSANALRCFSVAAPRAFARSNALLEEQQQANTPLSSEARELRSGWHCVFVQNHPYHLTRDDITDAFGKFGEIAQVDLPAGKSFFFVFFKEAQAAQEAADNVDGTFWHGRRIVCKLGKSEPRRFPENNEREFPQRRDSRNQQRSNDTPERRRKPIDDTPSDTIYIGNISFNATDAELNELFSTLKDTEAVRVAVDKTTGWPRGFAHAQFKSVEAATAGKETLKGQVLHGRELRVNFAQPNPRSEEKKNQMDWNAHVEGGGLASSLAFLLAGKATPAPGIWPRPSVPSGLYEVIECIDCCGGIATFVRLLEHVEHSDNLYMPLRISGSLAIPGIKEAAKPSEDVVPQSRFVVYPSSPTIIAGNKSEVTRGNDAGRQASSQRRRACFAGWNGLPLRRPTQRPWIPYLVSANPSWRGFPSTSIKFDDTGWGFSGASSIGKRCRASTLLEA</sequence>
<feature type="domain" description="RRM" evidence="4">
    <location>
        <begin position="111"/>
        <end position="183"/>
    </location>
</feature>
<keyword evidence="6" id="KW-1185">Reference proteome</keyword>
<gene>
    <name evidence="5" type="ORF">CPLU01_01454</name>
</gene>
<dbReference type="InterPro" id="IPR052462">
    <property type="entry name" value="SLIRP/GR-RBP-like"/>
</dbReference>
<dbReference type="SUPFAM" id="SSF54928">
    <property type="entry name" value="RNA-binding domain, RBD"/>
    <property type="match status" value="2"/>
</dbReference>
<dbReference type="PANTHER" id="PTHR48027">
    <property type="entry name" value="HETEROGENEOUS NUCLEAR RIBONUCLEOPROTEIN 87F-RELATED"/>
    <property type="match status" value="1"/>
</dbReference>
<evidence type="ECO:0000256" key="2">
    <source>
        <dbReference type="PROSITE-ProRule" id="PRU00176"/>
    </source>
</evidence>
<evidence type="ECO:0000256" key="3">
    <source>
        <dbReference type="SAM" id="MobiDB-lite"/>
    </source>
</evidence>
<protein>
    <submittedName>
        <fullName evidence="5">Hlh transcription factor</fullName>
    </submittedName>
</protein>
<dbReference type="Pfam" id="PF00076">
    <property type="entry name" value="RRM_1"/>
    <property type="match status" value="2"/>
</dbReference>
<dbReference type="Proteomes" id="UP000654918">
    <property type="component" value="Unassembled WGS sequence"/>
</dbReference>
<feature type="domain" description="RRM" evidence="4">
    <location>
        <begin position="225"/>
        <end position="303"/>
    </location>
</feature>
<reference evidence="5" key="1">
    <citation type="journal article" date="2020" name="Phytopathology">
        <title>Genome Sequence Resources of Colletotrichum truncatum, C. plurivorum, C. musicola, and C. sojae: Four Species Pathogenic to Soybean (Glycine max).</title>
        <authorList>
            <person name="Rogerio F."/>
            <person name="Boufleur T.R."/>
            <person name="Ciampi-Guillardi M."/>
            <person name="Sukno S.A."/>
            <person name="Thon M.R."/>
            <person name="Massola Junior N.S."/>
            <person name="Baroncelli R."/>
        </authorList>
    </citation>
    <scope>NUCLEOTIDE SEQUENCE</scope>
    <source>
        <strain evidence="5">LFN00145</strain>
    </source>
</reference>
<dbReference type="Gene3D" id="3.30.70.330">
    <property type="match status" value="2"/>
</dbReference>
<comment type="caution">
    <text evidence="5">The sequence shown here is derived from an EMBL/GenBank/DDBJ whole genome shotgun (WGS) entry which is preliminary data.</text>
</comment>
<dbReference type="InterPro" id="IPR000504">
    <property type="entry name" value="RRM_dom"/>
</dbReference>
<evidence type="ECO:0000313" key="6">
    <source>
        <dbReference type="Proteomes" id="UP000654918"/>
    </source>
</evidence>
<organism evidence="5 6">
    <name type="scientific">Colletotrichum plurivorum</name>
    <dbReference type="NCBI Taxonomy" id="2175906"/>
    <lineage>
        <taxon>Eukaryota</taxon>
        <taxon>Fungi</taxon>
        <taxon>Dikarya</taxon>
        <taxon>Ascomycota</taxon>
        <taxon>Pezizomycotina</taxon>
        <taxon>Sordariomycetes</taxon>
        <taxon>Hypocreomycetidae</taxon>
        <taxon>Glomerellales</taxon>
        <taxon>Glomerellaceae</taxon>
        <taxon>Colletotrichum</taxon>
        <taxon>Colletotrichum orchidearum species complex</taxon>
    </lineage>
</organism>
<dbReference type="PROSITE" id="PS50102">
    <property type="entry name" value="RRM"/>
    <property type="match status" value="2"/>
</dbReference>
<accession>A0A8H6NNY4</accession>
<evidence type="ECO:0000259" key="4">
    <source>
        <dbReference type="PROSITE" id="PS50102"/>
    </source>
</evidence>
<dbReference type="GO" id="GO:0003723">
    <property type="term" value="F:RNA binding"/>
    <property type="evidence" value="ECO:0007669"/>
    <property type="project" value="UniProtKB-UniRule"/>
</dbReference>
<dbReference type="InterPro" id="IPR035979">
    <property type="entry name" value="RBD_domain_sf"/>
</dbReference>
<name>A0A8H6NNY4_9PEZI</name>
<keyword evidence="1 2" id="KW-0694">RNA-binding</keyword>
<dbReference type="SMART" id="SM00360">
    <property type="entry name" value="RRM"/>
    <property type="match status" value="2"/>
</dbReference>